<evidence type="ECO:0000313" key="3">
    <source>
        <dbReference type="Proteomes" id="UP000077315"/>
    </source>
</evidence>
<keyword evidence="3" id="KW-1185">Reference proteome</keyword>
<gene>
    <name evidence="2" type="ORF">PHYBLDRAFT_146909</name>
</gene>
<dbReference type="InParanoid" id="A0A162X164"/>
<dbReference type="EMBL" id="KV440984">
    <property type="protein sequence ID" value="OAD71925.1"/>
    <property type="molecule type" value="Genomic_DNA"/>
</dbReference>
<protein>
    <submittedName>
        <fullName evidence="2">Uncharacterized protein</fullName>
    </submittedName>
</protein>
<organism evidence="2 3">
    <name type="scientific">Phycomyces blakesleeanus (strain ATCC 8743b / DSM 1359 / FGSC 10004 / NBRC 33097 / NRRL 1555)</name>
    <dbReference type="NCBI Taxonomy" id="763407"/>
    <lineage>
        <taxon>Eukaryota</taxon>
        <taxon>Fungi</taxon>
        <taxon>Fungi incertae sedis</taxon>
        <taxon>Mucoromycota</taxon>
        <taxon>Mucoromycotina</taxon>
        <taxon>Mucoromycetes</taxon>
        <taxon>Mucorales</taxon>
        <taxon>Phycomycetaceae</taxon>
        <taxon>Phycomyces</taxon>
    </lineage>
</organism>
<dbReference type="OrthoDB" id="2289316at2759"/>
<evidence type="ECO:0000313" key="2">
    <source>
        <dbReference type="EMBL" id="OAD71925.1"/>
    </source>
</evidence>
<feature type="compositionally biased region" description="Basic and acidic residues" evidence="1">
    <location>
        <begin position="10"/>
        <end position="24"/>
    </location>
</feature>
<dbReference type="VEuPathDB" id="FungiDB:PHYBLDRAFT_146909"/>
<dbReference type="RefSeq" id="XP_018289965.1">
    <property type="nucleotide sequence ID" value="XM_018431748.1"/>
</dbReference>
<sequence>MVEAQVATSREAEVNRPENTKRSYASKQKEYRDWCDKTFPSIYSENRYTVYGDKLHLFLKDCIVNQTHR</sequence>
<evidence type="ECO:0000256" key="1">
    <source>
        <dbReference type="SAM" id="MobiDB-lite"/>
    </source>
</evidence>
<proteinExistence type="predicted"/>
<accession>A0A162X164</accession>
<dbReference type="Proteomes" id="UP000077315">
    <property type="component" value="Unassembled WGS sequence"/>
</dbReference>
<dbReference type="AlphaFoldDB" id="A0A162X164"/>
<name>A0A162X164_PHYB8</name>
<reference evidence="3" key="1">
    <citation type="submission" date="2015-06" db="EMBL/GenBank/DDBJ databases">
        <title>Expansion of signal transduction pathways in fungi by whole-genome duplication.</title>
        <authorList>
            <consortium name="DOE Joint Genome Institute"/>
            <person name="Corrochano L.M."/>
            <person name="Kuo A."/>
            <person name="Marcet-Houben M."/>
            <person name="Polaino S."/>
            <person name="Salamov A."/>
            <person name="Villalobos J.M."/>
            <person name="Alvarez M.I."/>
            <person name="Avalos J."/>
            <person name="Benito E.P."/>
            <person name="Benoit I."/>
            <person name="Burger G."/>
            <person name="Camino L.P."/>
            <person name="Canovas D."/>
            <person name="Cerda-Olmedo E."/>
            <person name="Cheng J.-F."/>
            <person name="Dominguez A."/>
            <person name="Elias M."/>
            <person name="Eslava A.P."/>
            <person name="Glaser F."/>
            <person name="Grimwood J."/>
            <person name="Gutierrez G."/>
            <person name="Heitman J."/>
            <person name="Henrissat B."/>
            <person name="Iturriaga E.A."/>
            <person name="Lang B.F."/>
            <person name="Lavin J.L."/>
            <person name="Lee S."/>
            <person name="Li W."/>
            <person name="Lindquist E."/>
            <person name="Lopez-Garcia S."/>
            <person name="Luque E.M."/>
            <person name="Marcos A.T."/>
            <person name="Martin J."/>
            <person name="McCluskey K."/>
            <person name="Medina H.R."/>
            <person name="Miralles-Duran A."/>
            <person name="Miyazaki A."/>
            <person name="Munoz-Torres E."/>
            <person name="Oguiza J.A."/>
            <person name="Ohm R."/>
            <person name="Olmedo M."/>
            <person name="Orejas M."/>
            <person name="Ortiz-Castellanos L."/>
            <person name="Pisabarro A.G."/>
            <person name="Rodriguez-Romero J."/>
            <person name="Ruiz-Herrera J."/>
            <person name="Ruiz-Vazquez R."/>
            <person name="Sanz C."/>
            <person name="Schackwitz W."/>
            <person name="Schmutz J."/>
            <person name="Shahriari M."/>
            <person name="Shelest E."/>
            <person name="Silva-Franco F."/>
            <person name="Soanes D."/>
            <person name="Syed K."/>
            <person name="Tagua V.G."/>
            <person name="Talbot N.J."/>
            <person name="Thon M."/>
            <person name="De vries R.P."/>
            <person name="Wiebenga A."/>
            <person name="Yadav J.S."/>
            <person name="Braun E.L."/>
            <person name="Baker S."/>
            <person name="Garre V."/>
            <person name="Horwitz B."/>
            <person name="Torres-Martinez S."/>
            <person name="Idnurm A."/>
            <person name="Herrera-Estrella A."/>
            <person name="Gabaldon T."/>
            <person name="Grigoriev I.V."/>
        </authorList>
    </citation>
    <scope>NUCLEOTIDE SEQUENCE [LARGE SCALE GENOMIC DNA]</scope>
    <source>
        <strain evidence="3">NRRL 1555(-)</strain>
    </source>
</reference>
<dbReference type="GeneID" id="28992654"/>
<feature type="region of interest" description="Disordered" evidence="1">
    <location>
        <begin position="1"/>
        <end position="24"/>
    </location>
</feature>